<keyword evidence="1" id="KW-0472">Membrane</keyword>
<comment type="caution">
    <text evidence="2">The sequence shown here is derived from an EMBL/GenBank/DDBJ whole genome shotgun (WGS) entry which is preliminary data.</text>
</comment>
<keyword evidence="3" id="KW-1185">Reference proteome</keyword>
<keyword evidence="1" id="KW-1133">Transmembrane helix</keyword>
<feature type="transmembrane region" description="Helical" evidence="1">
    <location>
        <begin position="12"/>
        <end position="32"/>
    </location>
</feature>
<reference evidence="3" key="1">
    <citation type="submission" date="2016-09" db="EMBL/GenBank/DDBJ databases">
        <authorList>
            <person name="Greninger A.L."/>
            <person name="Jerome K.R."/>
            <person name="Mcnair B."/>
            <person name="Wallis C."/>
            <person name="Fang F."/>
        </authorList>
    </citation>
    <scope>NUCLEOTIDE SEQUENCE [LARGE SCALE GENOMIC DNA]</scope>
    <source>
        <strain evidence="3">M7</strain>
    </source>
</reference>
<evidence type="ECO:0000313" key="3">
    <source>
        <dbReference type="Proteomes" id="UP000094243"/>
    </source>
</evidence>
<dbReference type="Proteomes" id="UP000094243">
    <property type="component" value="Unassembled WGS sequence"/>
</dbReference>
<dbReference type="EMBL" id="MIGZ01000042">
    <property type="protein sequence ID" value="ODQ94338.1"/>
    <property type="molecule type" value="Genomic_DNA"/>
</dbReference>
<accession>A0A1E3RWX2</accession>
<proteinExistence type="predicted"/>
<evidence type="ECO:0000256" key="1">
    <source>
        <dbReference type="SAM" id="Phobius"/>
    </source>
</evidence>
<dbReference type="OrthoDB" id="4734645at2"/>
<sequence length="157" mass="17132">MVRVLAVRVDRRWWIAIVIVVIVIGALVYSMFNRPPQECDAVRELLEYNQSQAALIESKSAEGDGLPTLAEETAYRAWADGLAERAQKVSRSAPDLEWTSSQLASLANEFVGKMSKVRAEAESRAPGAPAPPTYFEMAAINAQISQKLAHLSEVCGG</sequence>
<organism evidence="2 3">
    <name type="scientific">Mycolicibacterium holsaticum</name>
    <dbReference type="NCBI Taxonomy" id="152142"/>
    <lineage>
        <taxon>Bacteria</taxon>
        <taxon>Bacillati</taxon>
        <taxon>Actinomycetota</taxon>
        <taxon>Actinomycetes</taxon>
        <taxon>Mycobacteriales</taxon>
        <taxon>Mycobacteriaceae</taxon>
        <taxon>Mycolicibacterium</taxon>
    </lineage>
</organism>
<dbReference type="AlphaFoldDB" id="A0A1E3RWX2"/>
<protein>
    <submittedName>
        <fullName evidence="2">Uncharacterized protein</fullName>
    </submittedName>
</protein>
<name>A0A1E3RWX2_9MYCO</name>
<gene>
    <name evidence="2" type="ORF">BHQ17_09480</name>
</gene>
<keyword evidence="1" id="KW-0812">Transmembrane</keyword>
<evidence type="ECO:0000313" key="2">
    <source>
        <dbReference type="EMBL" id="ODQ94338.1"/>
    </source>
</evidence>